<sequence>MMSPRNLFLRTKLIIAILAPLALILLIIFYFLFDMQEDALNRMLEERKVSYGRVMQTMVQARGDGMGRIAQMVRGNKKLLRMLKKGTEKQITEEAVSVWNQISNDNISTLFFWNSARKPQVMSIFFKAESVSSNRSYTAPLLESVDGMKKKKAKFGVEKFPDGKVRLMQVNPYYNKRKKPYNMVALGSEIDLIIAELKRVLGVEKASLIALPDGLAKDRGFLQGERAFFQLLLKDVNDKPIAAIQLEESVASFFSDYQSLMLKVGGVIVLMALVALIAAIILIKDLVGRITNINQLLNEVRQGRVTGSVKTDCTDEIDEVGRGVNAMIQGLRGSIGTLEVEAHTVSACANGLGMIREQLEGDAQNQSRLMVDVVENNDTLENAFGRIEDSMQQVGSAAEQSAGAASALSNDVMEIASTADMVSQSINTVAAATEEMHSNMTAVKNNLSRVNDSVQETRGNLEGMAESVGEVRQLCGDAGDQVGMASERAGQTQQVVSQLNGAADEIGKVVGMIKNIADQTNMLALNASIEAAGAGEAGKGFAVVANEVKELATQTAKATTMISNQIGDIQSNTTQAASAVIEITDMVSGIHQKLDNIIEAVTGQEALSDNVVELMNHLSDASQTVMRNMEELDMAGQEIARATAEAAGGAGQIATTSSNAATFAQQVAEQSEQSRGVVESFEEVVHQAKDTSGQVRQVVQQAEQVNTFVGNSVHNFAKLAEVIESSSETLHQAQSQFDLGGEMFDLSQAKLITMQWACEGQKWVEGRLDGDPATMTESLKEQALAVLTAEGGGLNAQQVAEIAQKVEAMVSVLVQGRQEGADGQALDWIDSYDRSRREIHELLDRCYLANNGEPQ</sequence>
<keyword evidence="4" id="KW-1133">Transmembrane helix</keyword>
<dbReference type="AlphaFoldDB" id="A0A1S7LFQ3"/>
<dbReference type="Pfam" id="PF00015">
    <property type="entry name" value="MCPsignal"/>
    <property type="match status" value="1"/>
</dbReference>
<feature type="transmembrane region" description="Helical" evidence="4">
    <location>
        <begin position="12"/>
        <end position="33"/>
    </location>
</feature>
<evidence type="ECO:0000256" key="2">
    <source>
        <dbReference type="ARBA" id="ARBA00029447"/>
    </source>
</evidence>
<reference evidence="7" key="1">
    <citation type="submission" date="2015-04" db="EMBL/GenBank/DDBJ databases">
        <authorList>
            <person name="Syromyatnikov M.Y."/>
            <person name="Popov V.N."/>
        </authorList>
    </citation>
    <scope>NUCLEOTIDE SEQUENCE</scope>
    <source>
        <strain evidence="7">MO-1</strain>
    </source>
</reference>
<organism evidence="7">
    <name type="scientific">Magnetococcus massalia (strain MO-1)</name>
    <dbReference type="NCBI Taxonomy" id="451514"/>
    <lineage>
        <taxon>Bacteria</taxon>
        <taxon>Pseudomonadati</taxon>
        <taxon>Pseudomonadota</taxon>
        <taxon>Magnetococcia</taxon>
        <taxon>Magnetococcales</taxon>
        <taxon>Magnetococcaceae</taxon>
        <taxon>Magnetococcus</taxon>
    </lineage>
</organism>
<comment type="similarity">
    <text evidence="2">Belongs to the methyl-accepting chemotaxis (MCP) protein family.</text>
</comment>
<feature type="domain" description="Methyl-accepting transducer" evidence="5">
    <location>
        <begin position="397"/>
        <end position="654"/>
    </location>
</feature>
<accession>A0A1S7LFQ3</accession>
<dbReference type="PROSITE" id="PS50885">
    <property type="entry name" value="HAMP"/>
    <property type="match status" value="1"/>
</dbReference>
<evidence type="ECO:0000259" key="5">
    <source>
        <dbReference type="PROSITE" id="PS50111"/>
    </source>
</evidence>
<feature type="transmembrane region" description="Helical" evidence="4">
    <location>
        <begin position="260"/>
        <end position="283"/>
    </location>
</feature>
<dbReference type="InterPro" id="IPR004089">
    <property type="entry name" value="MCPsignal_dom"/>
</dbReference>
<protein>
    <submittedName>
        <fullName evidence="7">Putative methyl-accepting chemotaxis sensory transducer</fullName>
    </submittedName>
</protein>
<dbReference type="SMART" id="SM00283">
    <property type="entry name" value="MA"/>
    <property type="match status" value="1"/>
</dbReference>
<dbReference type="SMART" id="SM00304">
    <property type="entry name" value="HAMP"/>
    <property type="match status" value="1"/>
</dbReference>
<dbReference type="GO" id="GO:0007165">
    <property type="term" value="P:signal transduction"/>
    <property type="evidence" value="ECO:0007669"/>
    <property type="project" value="UniProtKB-KW"/>
</dbReference>
<evidence type="ECO:0000259" key="6">
    <source>
        <dbReference type="PROSITE" id="PS50885"/>
    </source>
</evidence>
<evidence type="ECO:0000256" key="3">
    <source>
        <dbReference type="PROSITE-ProRule" id="PRU00284"/>
    </source>
</evidence>
<proteinExistence type="inferred from homology"/>
<evidence type="ECO:0000256" key="4">
    <source>
        <dbReference type="SAM" id="Phobius"/>
    </source>
</evidence>
<dbReference type="PANTHER" id="PTHR32089">
    <property type="entry name" value="METHYL-ACCEPTING CHEMOTAXIS PROTEIN MCPB"/>
    <property type="match status" value="1"/>
</dbReference>
<dbReference type="Gene3D" id="1.10.287.950">
    <property type="entry name" value="Methyl-accepting chemotaxis protein"/>
    <property type="match status" value="1"/>
</dbReference>
<keyword evidence="4" id="KW-0472">Membrane</keyword>
<feature type="domain" description="HAMP" evidence="6">
    <location>
        <begin position="284"/>
        <end position="336"/>
    </location>
</feature>
<evidence type="ECO:0000256" key="1">
    <source>
        <dbReference type="ARBA" id="ARBA00023224"/>
    </source>
</evidence>
<dbReference type="GO" id="GO:0016020">
    <property type="term" value="C:membrane"/>
    <property type="evidence" value="ECO:0007669"/>
    <property type="project" value="InterPro"/>
</dbReference>
<keyword evidence="1 3" id="KW-0807">Transducer</keyword>
<dbReference type="InterPro" id="IPR003660">
    <property type="entry name" value="HAMP_dom"/>
</dbReference>
<evidence type="ECO:0000313" key="7">
    <source>
        <dbReference type="EMBL" id="CRH05780.1"/>
    </source>
</evidence>
<keyword evidence="4" id="KW-0812">Transmembrane</keyword>
<gene>
    <name evidence="7" type="ORF">MAGMO_1593</name>
</gene>
<name>A0A1S7LFQ3_MAGMO</name>
<dbReference type="EMBL" id="LO017727">
    <property type="protein sequence ID" value="CRH05780.1"/>
    <property type="molecule type" value="Genomic_DNA"/>
</dbReference>
<dbReference type="PROSITE" id="PS50111">
    <property type="entry name" value="CHEMOTAXIS_TRANSDUC_2"/>
    <property type="match status" value="1"/>
</dbReference>
<dbReference type="PANTHER" id="PTHR32089:SF112">
    <property type="entry name" value="LYSOZYME-LIKE PROTEIN-RELATED"/>
    <property type="match status" value="1"/>
</dbReference>
<dbReference type="SUPFAM" id="SSF58104">
    <property type="entry name" value="Methyl-accepting chemotaxis protein (MCP) signaling domain"/>
    <property type="match status" value="1"/>
</dbReference>
<dbReference type="Gene3D" id="6.10.340.10">
    <property type="match status" value="1"/>
</dbReference>